<organism evidence="1 2">
    <name type="scientific">Paramuricea clavata</name>
    <name type="common">Red gorgonian</name>
    <name type="synonym">Violescent sea-whip</name>
    <dbReference type="NCBI Taxonomy" id="317549"/>
    <lineage>
        <taxon>Eukaryota</taxon>
        <taxon>Metazoa</taxon>
        <taxon>Cnidaria</taxon>
        <taxon>Anthozoa</taxon>
        <taxon>Octocorallia</taxon>
        <taxon>Malacalcyonacea</taxon>
        <taxon>Plexauridae</taxon>
        <taxon>Paramuricea</taxon>
    </lineage>
</organism>
<protein>
    <submittedName>
        <fullName evidence="1">Uncharacterized protein</fullName>
    </submittedName>
</protein>
<name>A0A7D9K4M3_PARCT</name>
<evidence type="ECO:0000313" key="2">
    <source>
        <dbReference type="Proteomes" id="UP001152795"/>
    </source>
</evidence>
<dbReference type="EMBL" id="CACRXK020027371">
    <property type="protein sequence ID" value="CAB4040865.1"/>
    <property type="molecule type" value="Genomic_DNA"/>
</dbReference>
<dbReference type="AlphaFoldDB" id="A0A7D9K4M3"/>
<sequence length="192" mass="22465">MDISIQTRELLERLFNEKLKPVLTNINDVRGKLDEVIHSMDFLSSQYDVIEQKFTKSEEVIKETNQENQRLKNEVSRLTIKVQEQRDIANDLEQYIRRDCLEIKGIPQREGENTDSLVMHLANELGVDVKDEDISHRLPTSYSTRQNQDPMIIVKFTGRNIRDRFYQSRKGLRGKATRNFGLSKVAENPIFI</sequence>
<feature type="non-terminal residue" evidence="1">
    <location>
        <position position="192"/>
    </location>
</feature>
<reference evidence="1" key="1">
    <citation type="submission" date="2020-04" db="EMBL/GenBank/DDBJ databases">
        <authorList>
            <person name="Alioto T."/>
            <person name="Alioto T."/>
            <person name="Gomez Garrido J."/>
        </authorList>
    </citation>
    <scope>NUCLEOTIDE SEQUENCE</scope>
    <source>
        <strain evidence="1">A484AB</strain>
    </source>
</reference>
<gene>
    <name evidence="1" type="ORF">PACLA_8A046144</name>
</gene>
<evidence type="ECO:0000313" key="1">
    <source>
        <dbReference type="EMBL" id="CAB4040865.1"/>
    </source>
</evidence>
<accession>A0A7D9K4M3</accession>
<proteinExistence type="predicted"/>
<dbReference type="OrthoDB" id="5989141at2759"/>
<keyword evidence="2" id="KW-1185">Reference proteome</keyword>
<dbReference type="InterPro" id="IPR004244">
    <property type="entry name" value="Transposase_22"/>
</dbReference>
<comment type="caution">
    <text evidence="1">The sequence shown here is derived from an EMBL/GenBank/DDBJ whole genome shotgun (WGS) entry which is preliminary data.</text>
</comment>
<dbReference type="PANTHER" id="PTHR11505">
    <property type="entry name" value="L1 TRANSPOSABLE ELEMENT-RELATED"/>
    <property type="match status" value="1"/>
</dbReference>
<dbReference type="Proteomes" id="UP001152795">
    <property type="component" value="Unassembled WGS sequence"/>
</dbReference>